<sequence length="395" mass="41591">MSKGYSEFFSPVKIIAGHKALEHIPYELASFGASRPLIITDAGVVQAGLVEPVKQSLQVSEVPIADIFSDVPPDSSSSLVSRIAEVYRLTGADAIIAIGGGSVIDTSKAVNILVSEGGNDLLAYSGVGALTKRLKPLFILPTTAGTGSEVTKVAVIKDDETGRKVPFGSAFLLPDVAVLDPRMTLTLPPHITAATAMDAMTHAVEAYIGTAKNPLSDAYAVAAIKTIREYLGTVLATPDNAEARLKLAEAATMAGIAFSNSMVGLVHAIGHSIGAITHLPHGVCMSLMLPYVLEYNLATSRETIGELLLPVAGSEVYSNTPAEQRAETAIAAIRTLRDELFGKTGLPRTLSETGKVDKSQLSDIAGMSIDDGAMLYNRIDASYEQVLAILTRAWD</sequence>
<comment type="cofactor">
    <cofactor evidence="1">
        <name>Fe cation</name>
        <dbReference type="ChEBI" id="CHEBI:24875"/>
    </cofactor>
</comment>
<keyword evidence="3" id="KW-0560">Oxidoreductase</keyword>
<dbReference type="PANTHER" id="PTHR11496:SF102">
    <property type="entry name" value="ALCOHOL DEHYDROGENASE 4"/>
    <property type="match status" value="1"/>
</dbReference>
<evidence type="ECO:0000256" key="4">
    <source>
        <dbReference type="ARBA" id="ARBA00023027"/>
    </source>
</evidence>
<dbReference type="Gene3D" id="1.20.1090.10">
    <property type="entry name" value="Dehydroquinate synthase-like - alpha domain"/>
    <property type="match status" value="1"/>
</dbReference>
<comment type="similarity">
    <text evidence="2">Belongs to the iron-containing alcohol dehydrogenase family.</text>
</comment>
<evidence type="ECO:0000313" key="8">
    <source>
        <dbReference type="Proteomes" id="UP001500604"/>
    </source>
</evidence>
<dbReference type="InterPro" id="IPR056798">
    <property type="entry name" value="ADH_Fe_C"/>
</dbReference>
<dbReference type="PANTHER" id="PTHR11496">
    <property type="entry name" value="ALCOHOL DEHYDROGENASE"/>
    <property type="match status" value="1"/>
</dbReference>
<dbReference type="Proteomes" id="UP001500604">
    <property type="component" value="Unassembled WGS sequence"/>
</dbReference>
<evidence type="ECO:0000259" key="5">
    <source>
        <dbReference type="Pfam" id="PF00465"/>
    </source>
</evidence>
<evidence type="ECO:0000256" key="3">
    <source>
        <dbReference type="ARBA" id="ARBA00023002"/>
    </source>
</evidence>
<dbReference type="PROSITE" id="PS00913">
    <property type="entry name" value="ADH_IRON_1"/>
    <property type="match status" value="1"/>
</dbReference>
<feature type="domain" description="Alcohol dehydrogenase iron-type/glycerol dehydrogenase GldA" evidence="5">
    <location>
        <begin position="11"/>
        <end position="181"/>
    </location>
</feature>
<dbReference type="CDD" id="cd14865">
    <property type="entry name" value="Fe-ADH-like"/>
    <property type="match status" value="1"/>
</dbReference>
<dbReference type="Pfam" id="PF25137">
    <property type="entry name" value="ADH_Fe_C"/>
    <property type="match status" value="1"/>
</dbReference>
<reference evidence="8" key="1">
    <citation type="journal article" date="2019" name="Int. J. Syst. Evol. Microbiol.">
        <title>The Global Catalogue of Microorganisms (GCM) 10K type strain sequencing project: providing services to taxonomists for standard genome sequencing and annotation.</title>
        <authorList>
            <consortium name="The Broad Institute Genomics Platform"/>
            <consortium name="The Broad Institute Genome Sequencing Center for Infectious Disease"/>
            <person name="Wu L."/>
            <person name="Ma J."/>
        </authorList>
    </citation>
    <scope>NUCLEOTIDE SEQUENCE [LARGE SCALE GENOMIC DNA]</scope>
    <source>
        <strain evidence="8">JCM 17805</strain>
    </source>
</reference>
<keyword evidence="8" id="KW-1185">Reference proteome</keyword>
<organism evidence="7 8">
    <name type="scientific">Kistimonas scapharcae</name>
    <dbReference type="NCBI Taxonomy" id="1036133"/>
    <lineage>
        <taxon>Bacteria</taxon>
        <taxon>Pseudomonadati</taxon>
        <taxon>Pseudomonadota</taxon>
        <taxon>Gammaproteobacteria</taxon>
        <taxon>Oceanospirillales</taxon>
        <taxon>Endozoicomonadaceae</taxon>
        <taxon>Kistimonas</taxon>
    </lineage>
</organism>
<dbReference type="InterPro" id="IPR001670">
    <property type="entry name" value="ADH_Fe/GldA"/>
</dbReference>
<protein>
    <submittedName>
        <fullName evidence="7">Iron-containing alcohol dehydrogenase</fullName>
    </submittedName>
</protein>
<dbReference type="RefSeq" id="WP_345196846.1">
    <property type="nucleotide sequence ID" value="NZ_BAABFL010000410.1"/>
</dbReference>
<evidence type="ECO:0000313" key="7">
    <source>
        <dbReference type="EMBL" id="GAA4650633.1"/>
    </source>
</evidence>
<dbReference type="Gene3D" id="3.40.50.1970">
    <property type="match status" value="1"/>
</dbReference>
<keyword evidence="4" id="KW-0520">NAD</keyword>
<dbReference type="InterPro" id="IPR018211">
    <property type="entry name" value="ADH_Fe_CS"/>
</dbReference>
<proteinExistence type="inferred from homology"/>
<accession>A0ABP8V5A9</accession>
<feature type="domain" description="Fe-containing alcohol dehydrogenase-like C-terminal" evidence="6">
    <location>
        <begin position="192"/>
        <end position="394"/>
    </location>
</feature>
<evidence type="ECO:0000256" key="1">
    <source>
        <dbReference type="ARBA" id="ARBA00001962"/>
    </source>
</evidence>
<comment type="caution">
    <text evidence="7">The sequence shown here is derived from an EMBL/GenBank/DDBJ whole genome shotgun (WGS) entry which is preliminary data.</text>
</comment>
<dbReference type="PROSITE" id="PS00060">
    <property type="entry name" value="ADH_IRON_2"/>
    <property type="match status" value="1"/>
</dbReference>
<evidence type="ECO:0000259" key="6">
    <source>
        <dbReference type="Pfam" id="PF25137"/>
    </source>
</evidence>
<name>A0ABP8V5A9_9GAMM</name>
<dbReference type="Pfam" id="PF00465">
    <property type="entry name" value="Fe-ADH"/>
    <property type="match status" value="1"/>
</dbReference>
<evidence type="ECO:0000256" key="2">
    <source>
        <dbReference type="ARBA" id="ARBA00007358"/>
    </source>
</evidence>
<dbReference type="EMBL" id="BAABFL010000410">
    <property type="protein sequence ID" value="GAA4650633.1"/>
    <property type="molecule type" value="Genomic_DNA"/>
</dbReference>
<gene>
    <name evidence="7" type="ORF">GCM10023116_29160</name>
</gene>
<dbReference type="InterPro" id="IPR039697">
    <property type="entry name" value="Alcohol_dehydrogenase_Fe"/>
</dbReference>
<dbReference type="SUPFAM" id="SSF56796">
    <property type="entry name" value="Dehydroquinate synthase-like"/>
    <property type="match status" value="1"/>
</dbReference>